<dbReference type="Proteomes" id="UP000664915">
    <property type="component" value="Segment"/>
</dbReference>
<dbReference type="KEGG" id="vg:77946297"/>
<keyword evidence="2" id="KW-1185">Reference proteome</keyword>
<accession>A0A879R1M3</accession>
<sequence>MIRKAFKWFFAPSKKPIAQTDWTITCRLAELEEKYLCLLMDVKRLEEENIETTNTLYEVMNSIEGVDARIDILVEHYRNQRDV</sequence>
<dbReference type="RefSeq" id="YP_010670102.1">
    <property type="nucleotide sequence ID" value="NC_070963.1"/>
</dbReference>
<evidence type="ECO:0000313" key="2">
    <source>
        <dbReference type="Proteomes" id="UP000664915"/>
    </source>
</evidence>
<name>A0A879R1M3_9CAUD</name>
<proteinExistence type="predicted"/>
<organism evidence="1 2">
    <name type="scientific">Synechococcus phage S-SRM01</name>
    <dbReference type="NCBI Taxonomy" id="2781608"/>
    <lineage>
        <taxon>Viruses</taxon>
        <taxon>Duplodnaviria</taxon>
        <taxon>Heunggongvirae</taxon>
        <taxon>Uroviricota</taxon>
        <taxon>Caudoviricetes</taxon>
        <taxon>Pantevenvirales</taxon>
        <taxon>Kyanoviridae</taxon>
        <taxon>Serangoonvirus</taxon>
        <taxon>Serangoonvirus essarone</taxon>
    </lineage>
</organism>
<dbReference type="EMBL" id="MW015081">
    <property type="protein sequence ID" value="QPX48092.1"/>
    <property type="molecule type" value="Genomic_DNA"/>
</dbReference>
<dbReference type="GeneID" id="77946297"/>
<reference evidence="1" key="1">
    <citation type="submission" date="2020-09" db="EMBL/GenBank/DDBJ databases">
        <authorList>
            <person name="Zhang D."/>
            <person name="Hatherill J.R."/>
            <person name="Ramirez J.F."/>
            <person name="Edinger B."/>
            <person name="Balarin R."/>
            <person name="Sullivan A."/>
            <person name="Humpal K.M."/>
            <person name="Guseva A."/>
            <person name="Butela K.A."/>
            <person name="Garlena R.A."/>
            <person name="Russell D.A."/>
            <person name="Pope W.H."/>
            <person name="Jacobs-Sera D."/>
            <person name="Hatfull G.F."/>
        </authorList>
    </citation>
    <scope>NUCLEOTIDE SEQUENCE</scope>
</reference>
<evidence type="ECO:0000313" key="1">
    <source>
        <dbReference type="EMBL" id="QPX48092.1"/>
    </source>
</evidence>
<protein>
    <submittedName>
        <fullName evidence="1">Uncharacterized protein</fullName>
    </submittedName>
</protein>